<sequence length="80" mass="8333">MRTSVFTWLAAASLAVIAAFTPIQPAAGQIPVSGGHFRRALSSDPANLDPALTNTSRAIAVKMTIFDPGHRAGSGRGMVR</sequence>
<dbReference type="EMBL" id="VBAL01000062">
    <property type="protein sequence ID" value="TMJ03181.1"/>
    <property type="molecule type" value="Genomic_DNA"/>
</dbReference>
<dbReference type="Proteomes" id="UP000319353">
    <property type="component" value="Unassembled WGS sequence"/>
</dbReference>
<reference evidence="2 3" key="1">
    <citation type="journal article" date="2019" name="Nat. Microbiol.">
        <title>Mediterranean grassland soil C-N compound turnover is dependent on rainfall and depth, and is mediated by genomically divergent microorganisms.</title>
        <authorList>
            <person name="Diamond S."/>
            <person name="Andeer P.F."/>
            <person name="Li Z."/>
            <person name="Crits-Christoph A."/>
            <person name="Burstein D."/>
            <person name="Anantharaman K."/>
            <person name="Lane K.R."/>
            <person name="Thomas B.C."/>
            <person name="Pan C."/>
            <person name="Northen T.R."/>
            <person name="Banfield J.F."/>
        </authorList>
    </citation>
    <scope>NUCLEOTIDE SEQUENCE [LARGE SCALE GENOMIC DNA]</scope>
    <source>
        <strain evidence="2">NP_4</strain>
    </source>
</reference>
<feature type="chain" id="PRO_5021907164" evidence="1">
    <location>
        <begin position="19"/>
        <end position="80"/>
    </location>
</feature>
<name>A0A537L5B0_9BACT</name>
<dbReference type="AlphaFoldDB" id="A0A537L5B0"/>
<gene>
    <name evidence="2" type="ORF">E6H01_05570</name>
</gene>
<protein>
    <submittedName>
        <fullName evidence="2">Uncharacterized protein</fullName>
    </submittedName>
</protein>
<proteinExistence type="predicted"/>
<feature type="signal peptide" evidence="1">
    <location>
        <begin position="1"/>
        <end position="18"/>
    </location>
</feature>
<evidence type="ECO:0000256" key="1">
    <source>
        <dbReference type="SAM" id="SignalP"/>
    </source>
</evidence>
<evidence type="ECO:0000313" key="3">
    <source>
        <dbReference type="Proteomes" id="UP000319353"/>
    </source>
</evidence>
<keyword evidence="1" id="KW-0732">Signal</keyword>
<accession>A0A537L5B0</accession>
<comment type="caution">
    <text evidence="2">The sequence shown here is derived from an EMBL/GenBank/DDBJ whole genome shotgun (WGS) entry which is preliminary data.</text>
</comment>
<evidence type="ECO:0000313" key="2">
    <source>
        <dbReference type="EMBL" id="TMJ03181.1"/>
    </source>
</evidence>
<organism evidence="2 3">
    <name type="scientific">Candidatus Segetimicrobium genomatis</name>
    <dbReference type="NCBI Taxonomy" id="2569760"/>
    <lineage>
        <taxon>Bacteria</taxon>
        <taxon>Bacillati</taxon>
        <taxon>Candidatus Sysuimicrobiota</taxon>
        <taxon>Candidatus Sysuimicrobiia</taxon>
        <taxon>Candidatus Sysuimicrobiales</taxon>
        <taxon>Candidatus Segetimicrobiaceae</taxon>
        <taxon>Candidatus Segetimicrobium</taxon>
    </lineage>
</organism>